<dbReference type="RefSeq" id="WP_005195041.1">
    <property type="nucleotide sequence ID" value="NZ_CP136136.1"/>
</dbReference>
<dbReference type="InterPro" id="IPR002941">
    <property type="entry name" value="DNA_methylase_N4/N6"/>
</dbReference>
<evidence type="ECO:0000256" key="4">
    <source>
        <dbReference type="ARBA" id="ARBA00022691"/>
    </source>
</evidence>
<dbReference type="InterPro" id="IPR029063">
    <property type="entry name" value="SAM-dependent_MTases_sf"/>
</dbReference>
<evidence type="ECO:0000256" key="1">
    <source>
        <dbReference type="ARBA" id="ARBA00006594"/>
    </source>
</evidence>
<dbReference type="GO" id="GO:0008170">
    <property type="term" value="F:N-methyltransferase activity"/>
    <property type="evidence" value="ECO:0007669"/>
    <property type="project" value="InterPro"/>
</dbReference>
<dbReference type="Pfam" id="PF01555">
    <property type="entry name" value="N6_N4_Mtase"/>
    <property type="match status" value="1"/>
</dbReference>
<keyword evidence="4" id="KW-0949">S-adenosyl-L-methionine</keyword>
<keyword evidence="2 6" id="KW-0489">Methyltransferase</keyword>
<feature type="domain" description="DNA methylase N-4/N-6" evidence="5">
    <location>
        <begin position="162"/>
        <end position="506"/>
    </location>
</feature>
<organism evidence="6">
    <name type="scientific">Gordonia rubripertincta</name>
    <name type="common">Rhodococcus corallinus</name>
    <dbReference type="NCBI Taxonomy" id="36822"/>
    <lineage>
        <taxon>Bacteria</taxon>
        <taxon>Bacillati</taxon>
        <taxon>Actinomycetota</taxon>
        <taxon>Actinomycetes</taxon>
        <taxon>Mycobacteriales</taxon>
        <taxon>Gordoniaceae</taxon>
        <taxon>Gordonia</taxon>
    </lineage>
</organism>
<dbReference type="GO" id="GO:0003677">
    <property type="term" value="F:DNA binding"/>
    <property type="evidence" value="ECO:0007669"/>
    <property type="project" value="InterPro"/>
</dbReference>
<proteinExistence type="inferred from homology"/>
<dbReference type="GO" id="GO:0032259">
    <property type="term" value="P:methylation"/>
    <property type="evidence" value="ECO:0007669"/>
    <property type="project" value="UniProtKB-KW"/>
</dbReference>
<name>A0AAW6RBR7_GORRU</name>
<sequence>MSRLNDLLRQVANTDPQLAKDLRRETDALADRRAFGLNFERHTPEAVELPGRPVRKNDKVRILPARGDVPKKEDERLYRVTKVYSEDGDRWADVLAVDNDEETWSVIVDDLVVVAEFRDPIYPGLVSTGKVERGGHKPFHTVINSENYHALQALLFTHRGKVDCIYIDPPYNTGAKDWKYNNDYVESDDHYRHSKWLAFIERRLLVARELLNPADSMLIVTIDEKEYMRLGLLLEQIYPDGRTQMITTVINRKGNARRGEFSRSEEYIYYVRFGDGEISPWNSDMLNQPEPEDGKKIRWKSLLRLASTGQTTGRFNMFYPLFFDSETLAFRFAGDPIPDGTPIESVTIPDGMSVLWPIQKNGKDGRWSLSQPKFNEYYRKGYVKFGSKNGGGRTPYYLMEGQLAAIESGDLLITGRDSDGAVELEMRSSLRSPLTVWNQSSHSTSGHGTSIVKTLLGDRKFPYPKSLYAVEDAIRFAVGHKKDAIVLDFFSGSGTTAHAIMRLNRQDGGARQCVSVTNNEVSAEEQRGLREKGLRPGDPKWEQWGICDYITKPRIAACVTGTTPAGERIVGDYKYTDEFPISEGFEENVEFFTLTYESAMRVASNREFAKIAPFLWLRAGSRGRRIDDIAAGWDVSDTYGVLADLDLSEPFIKAIEAQEGLTHAFIVTDEDRLFEAMVRQLPEHVEPIRLYSTYLRNFEIEAGRAAR</sequence>
<dbReference type="Gene3D" id="3.40.50.150">
    <property type="entry name" value="Vaccinia Virus protein VP39"/>
    <property type="match status" value="1"/>
</dbReference>
<dbReference type="InterPro" id="IPR002295">
    <property type="entry name" value="N4/N6-MTase_EcoPI_Mod-like"/>
</dbReference>
<reference evidence="6" key="1">
    <citation type="submission" date="2023-04" db="EMBL/GenBank/DDBJ databases">
        <title>Characterization and analysis of the complete genome of Gordonia rubripertincta 112, the degrader of aromatic and aliphatic compounds.</title>
        <authorList>
            <person name="Frantsuzova E."/>
            <person name="Bogun A."/>
            <person name="Delegan Y."/>
        </authorList>
    </citation>
    <scope>NUCLEOTIDE SEQUENCE</scope>
    <source>
        <strain evidence="6">112</strain>
    </source>
</reference>
<dbReference type="AlphaFoldDB" id="A0AAW6RBR7"/>
<protein>
    <submittedName>
        <fullName evidence="6">DNA methyltransferase</fullName>
    </submittedName>
</protein>
<dbReference type="InterPro" id="IPR002052">
    <property type="entry name" value="DNA_methylase_N6_adenine_CS"/>
</dbReference>
<dbReference type="EMBL" id="JARUXG010000005">
    <property type="protein sequence ID" value="MDG6781560.1"/>
    <property type="molecule type" value="Genomic_DNA"/>
</dbReference>
<dbReference type="PROSITE" id="PS00092">
    <property type="entry name" value="N6_MTASE"/>
    <property type="match status" value="1"/>
</dbReference>
<evidence type="ECO:0000256" key="2">
    <source>
        <dbReference type="ARBA" id="ARBA00022603"/>
    </source>
</evidence>
<evidence type="ECO:0000259" key="5">
    <source>
        <dbReference type="Pfam" id="PF01555"/>
    </source>
</evidence>
<keyword evidence="3" id="KW-0808">Transferase</keyword>
<evidence type="ECO:0000256" key="3">
    <source>
        <dbReference type="ARBA" id="ARBA00022679"/>
    </source>
</evidence>
<dbReference type="PRINTS" id="PR00506">
    <property type="entry name" value="D21N6MTFRASE"/>
</dbReference>
<dbReference type="SUPFAM" id="SSF53335">
    <property type="entry name" value="S-adenosyl-L-methionine-dependent methyltransferases"/>
    <property type="match status" value="1"/>
</dbReference>
<gene>
    <name evidence="6" type="ORF">QBL07_12025</name>
</gene>
<comment type="similarity">
    <text evidence="1">Belongs to the N(4)/N(6)-methyltransferase family.</text>
</comment>
<comment type="caution">
    <text evidence="6">The sequence shown here is derived from an EMBL/GenBank/DDBJ whole genome shotgun (WGS) entry which is preliminary data.</text>
</comment>
<evidence type="ECO:0000313" key="6">
    <source>
        <dbReference type="EMBL" id="MDG6781560.1"/>
    </source>
</evidence>
<accession>A0AAW6RBR7</accession>